<reference evidence="1" key="1">
    <citation type="submission" date="2021-06" db="EMBL/GenBank/DDBJ databases">
        <authorList>
            <person name="Kallberg Y."/>
            <person name="Tangrot J."/>
            <person name="Rosling A."/>
        </authorList>
    </citation>
    <scope>NUCLEOTIDE SEQUENCE</scope>
    <source>
        <strain evidence="1">MA453B</strain>
    </source>
</reference>
<proteinExistence type="predicted"/>
<organism evidence="1 2">
    <name type="scientific">Dentiscutata erythropus</name>
    <dbReference type="NCBI Taxonomy" id="1348616"/>
    <lineage>
        <taxon>Eukaryota</taxon>
        <taxon>Fungi</taxon>
        <taxon>Fungi incertae sedis</taxon>
        <taxon>Mucoromycota</taxon>
        <taxon>Glomeromycotina</taxon>
        <taxon>Glomeromycetes</taxon>
        <taxon>Diversisporales</taxon>
        <taxon>Gigasporaceae</taxon>
        <taxon>Dentiscutata</taxon>
    </lineage>
</organism>
<protein>
    <submittedName>
        <fullName evidence="1">15045_t:CDS:1</fullName>
    </submittedName>
</protein>
<sequence>MAQNSEKIVRYLRSEATSLSDNNIQDIINAKNLMKYPREVVSQLINIELISSTKTNQKNKVSINNVNYFEVLPNELKKLGRLKIQSSSSSYTVKKSTSPIDNTSKREDNLEKLMKNIKRLAPILLSLF</sequence>
<feature type="non-terminal residue" evidence="1">
    <location>
        <position position="1"/>
    </location>
</feature>
<name>A0A9N9NWK1_9GLOM</name>
<accession>A0A9N9NWK1</accession>
<dbReference type="Proteomes" id="UP000789405">
    <property type="component" value="Unassembled WGS sequence"/>
</dbReference>
<gene>
    <name evidence="1" type="ORF">DERYTH_LOCUS18343</name>
</gene>
<comment type="caution">
    <text evidence="1">The sequence shown here is derived from an EMBL/GenBank/DDBJ whole genome shotgun (WGS) entry which is preliminary data.</text>
</comment>
<evidence type="ECO:0000313" key="1">
    <source>
        <dbReference type="EMBL" id="CAG8767205.1"/>
    </source>
</evidence>
<evidence type="ECO:0000313" key="2">
    <source>
        <dbReference type="Proteomes" id="UP000789405"/>
    </source>
</evidence>
<dbReference type="AlphaFoldDB" id="A0A9N9NWK1"/>
<dbReference type="OrthoDB" id="2350349at2759"/>
<keyword evidence="2" id="KW-1185">Reference proteome</keyword>
<dbReference type="EMBL" id="CAJVPY010018465">
    <property type="protein sequence ID" value="CAG8767205.1"/>
    <property type="molecule type" value="Genomic_DNA"/>
</dbReference>